<dbReference type="GeneID" id="22575370"/>
<dbReference type="OrthoDB" id="264116at2759"/>
<evidence type="ECO:0000313" key="1">
    <source>
        <dbReference type="EMBL" id="AIN98613.1"/>
    </source>
</evidence>
<dbReference type="RefSeq" id="XP_010699320.1">
    <property type="nucleotide sequence ID" value="XM_010701018.1"/>
</dbReference>
<dbReference type="EMBL" id="CP009392">
    <property type="protein sequence ID" value="AIN98613.1"/>
    <property type="molecule type" value="Genomic_DNA"/>
</dbReference>
<sequence length="134" mass="15117">MQPISSAVPVDTYTAPRANTSYKRANGEAPFSRGRVSDRELPYVPALLRPQLQCFSGDDIHALELRIEYQARIAARDQRINARANRVSTEAHAAVEQRSNVLRQRAARHAKAAGEVRVKKIQEDYHAMGMRHLK</sequence>
<dbReference type="VEuPathDB" id="TriTrypDB:LPAL13_230024500"/>
<keyword evidence="2" id="KW-1185">Reference proteome</keyword>
<proteinExistence type="predicted"/>
<evidence type="ECO:0000313" key="2">
    <source>
        <dbReference type="Proteomes" id="UP000063063"/>
    </source>
</evidence>
<gene>
    <name evidence="1" type="ORF">LPMP_231650</name>
</gene>
<dbReference type="eggNOG" id="ENOG502SG6T">
    <property type="taxonomic scope" value="Eukaryota"/>
</dbReference>
<dbReference type="VEuPathDB" id="TriTrypDB:LPMP_231650"/>
<dbReference type="Proteomes" id="UP000063063">
    <property type="component" value="Chromosome 23"/>
</dbReference>
<name>A0A088RRL6_LEIPA</name>
<accession>A0A088RRL6</accession>
<organism evidence="1 2">
    <name type="scientific">Leishmania panamensis</name>
    <dbReference type="NCBI Taxonomy" id="5679"/>
    <lineage>
        <taxon>Eukaryota</taxon>
        <taxon>Discoba</taxon>
        <taxon>Euglenozoa</taxon>
        <taxon>Kinetoplastea</taxon>
        <taxon>Metakinetoplastina</taxon>
        <taxon>Trypanosomatida</taxon>
        <taxon>Trypanosomatidae</taxon>
        <taxon>Leishmaniinae</taxon>
        <taxon>Leishmania</taxon>
        <taxon>Leishmania guyanensis species complex</taxon>
    </lineage>
</organism>
<dbReference type="KEGG" id="lpan:LPMP_231650"/>
<dbReference type="AlphaFoldDB" id="A0A088RRL6"/>
<reference evidence="1 2" key="1">
    <citation type="journal article" date="2015" name="Sci. Rep.">
        <title>The genome of Leishmania panamensis: insights into genomics of the L. (Viannia) subgenus.</title>
        <authorList>
            <person name="Llanes A."/>
            <person name="Restrepo C.M."/>
            <person name="Vecchio G.D."/>
            <person name="Anguizola F.J."/>
            <person name="Lleonart R."/>
        </authorList>
    </citation>
    <scope>NUCLEOTIDE SEQUENCE [LARGE SCALE GENOMIC DNA]</scope>
    <source>
        <strain evidence="1 2">MHOM/PA/94/PSC-1</strain>
    </source>
</reference>
<protein>
    <submittedName>
        <fullName evidence="1">Uncharacterized protein</fullName>
    </submittedName>
</protein>